<dbReference type="EMBL" id="LT629799">
    <property type="protein sequence ID" value="SDU80021.1"/>
    <property type="molecule type" value="Genomic_DNA"/>
</dbReference>
<evidence type="ECO:0000313" key="1">
    <source>
        <dbReference type="EMBL" id="SDU80021.1"/>
    </source>
</evidence>
<organism evidence="1 2">
    <name type="scientific">Microlunatus sagamiharensis</name>
    <dbReference type="NCBI Taxonomy" id="546874"/>
    <lineage>
        <taxon>Bacteria</taxon>
        <taxon>Bacillati</taxon>
        <taxon>Actinomycetota</taxon>
        <taxon>Actinomycetes</taxon>
        <taxon>Propionibacteriales</taxon>
        <taxon>Propionibacteriaceae</taxon>
        <taxon>Microlunatus</taxon>
    </lineage>
</organism>
<dbReference type="Pfam" id="PF08837">
    <property type="entry name" value="DUF1810"/>
    <property type="match status" value="1"/>
</dbReference>
<dbReference type="Gene3D" id="1.25.40.380">
    <property type="entry name" value="Protein of unknown function DUF1810"/>
    <property type="match status" value="1"/>
</dbReference>
<accession>A0A1H2LHH7</accession>
<dbReference type="AlphaFoldDB" id="A0A1H2LHH7"/>
<name>A0A1H2LHH7_9ACTN</name>
<dbReference type="STRING" id="546874.SAMN04488544_0097"/>
<protein>
    <submittedName>
        <fullName evidence="1">Uncharacterized protein, DUF1810 family</fullName>
    </submittedName>
</protein>
<gene>
    <name evidence="1" type="ORF">SAMN04488544_0097</name>
</gene>
<dbReference type="PIRSF" id="PIRSF008546">
    <property type="entry name" value="UCP008546"/>
    <property type="match status" value="1"/>
</dbReference>
<dbReference type="Proteomes" id="UP000198825">
    <property type="component" value="Chromosome I"/>
</dbReference>
<keyword evidence="2" id="KW-1185">Reference proteome</keyword>
<dbReference type="OrthoDB" id="9801870at2"/>
<evidence type="ECO:0000313" key="2">
    <source>
        <dbReference type="Proteomes" id="UP000198825"/>
    </source>
</evidence>
<proteinExistence type="predicted"/>
<reference evidence="2" key="1">
    <citation type="submission" date="2016-10" db="EMBL/GenBank/DDBJ databases">
        <authorList>
            <person name="Varghese N."/>
            <person name="Submissions S."/>
        </authorList>
    </citation>
    <scope>NUCLEOTIDE SEQUENCE [LARGE SCALE GENOMIC DNA]</scope>
    <source>
        <strain evidence="2">DSM 21743</strain>
    </source>
</reference>
<dbReference type="InterPro" id="IPR014937">
    <property type="entry name" value="DUF1810"/>
</dbReference>
<dbReference type="SUPFAM" id="SSF140736">
    <property type="entry name" value="Rv1873-like"/>
    <property type="match status" value="1"/>
</dbReference>
<dbReference type="InterPro" id="IPR036287">
    <property type="entry name" value="Rv1873-like_sf"/>
</dbReference>
<sequence>MQRSDIDRPDLDRFVAAQDAGGTYAAALRELRAGRKTSHWMWFVFPQLAGLGRSSTAQAYAVGSLAEARDYLAHPVLGPRLRECAAALLTHADRSAETVLGGIDALKLRSSMTLFARAVPEEEVFQRVLDAFYAGEPDARTDALLGLG</sequence>
<dbReference type="RefSeq" id="WP_091072163.1">
    <property type="nucleotide sequence ID" value="NZ_LT629799.1"/>
</dbReference>